<evidence type="ECO:0000259" key="1">
    <source>
        <dbReference type="Pfam" id="PF24969"/>
    </source>
</evidence>
<keyword evidence="3" id="KW-1185">Reference proteome</keyword>
<dbReference type="InterPro" id="IPR056867">
    <property type="entry name" value="LRR_15"/>
</dbReference>
<dbReference type="KEGG" id="cfj:CFIO01_04027"/>
<accession>A0A010RZI2</accession>
<feature type="domain" description="Leucine-rich repeat" evidence="1">
    <location>
        <begin position="279"/>
        <end position="434"/>
    </location>
</feature>
<evidence type="ECO:0000313" key="3">
    <source>
        <dbReference type="Proteomes" id="UP000020467"/>
    </source>
</evidence>
<proteinExistence type="predicted"/>
<dbReference type="OrthoDB" id="4817666at2759"/>
<dbReference type="Proteomes" id="UP000020467">
    <property type="component" value="Unassembled WGS sequence"/>
</dbReference>
<dbReference type="eggNOG" id="ENOG502T4J3">
    <property type="taxonomic scope" value="Eukaryota"/>
</dbReference>
<dbReference type="STRING" id="1445577.A0A010RZI2"/>
<dbReference type="AlphaFoldDB" id="A0A010RZI2"/>
<gene>
    <name evidence="2" type="ORF">CFIO01_04027</name>
</gene>
<name>A0A010RZI2_9PEZI</name>
<comment type="caution">
    <text evidence="2">The sequence shown here is derived from an EMBL/GenBank/DDBJ whole genome shotgun (WGS) entry which is preliminary data.</text>
</comment>
<sequence length="545" mass="62570">MTVLNDLPPEIVCKIFPSFSLREQFSTTKSDEELSKMIQPVWSSAFNLSRTCKNYRQMLAPELYRSISIHGSNSFRKLKCFIQFLVNNEDIALTVRRLYLHLDPSNTENGDFTEADLEWSHWAAKHSGAPSPLYHWHSEDGKLLQMSESQRFRTRILHLGMLLEIILSRVHGVQELGLAMPGGLFRNQYGPWFRSEINGLLWRREPGPSDPRKIQTFRGVQQPFPNIKMLAVRPSCLPKSHPDTAISHQDLNHLLHFAPNAKSIFIASQNGRPVSPLDTHSKWANVTCLTITETFLDEQKIRGMIQGCASLASFKYLNSRADTYVPHWPVSPEEIVTILWQHKNTTTTLLSLCLDLNDWYRGEYEAIRSLSDFNNLENLWVDALTVLKKVKYGSFSRSERHKRLTHKLSTSFPPSIKRLHLAGNEPQVRHNMCEVLTDREKFPNLRLVELEDFVRRFPELWEPNLDNSDKDDADQGDIDDKGDDFILWAMNDEGVNGSGSYLQDGDAEEEDIGNTIKNTNLSYQERFIRAGIESPSTVCKLGELW</sequence>
<dbReference type="EMBL" id="JARH01000691">
    <property type="protein sequence ID" value="EXF77688.1"/>
    <property type="molecule type" value="Genomic_DNA"/>
</dbReference>
<evidence type="ECO:0000313" key="2">
    <source>
        <dbReference type="EMBL" id="EXF77688.1"/>
    </source>
</evidence>
<reference evidence="2 3" key="1">
    <citation type="submission" date="2014-02" db="EMBL/GenBank/DDBJ databases">
        <title>The genome sequence of Colletotrichum fioriniae PJ7.</title>
        <authorList>
            <person name="Baroncelli R."/>
            <person name="Thon M.R."/>
        </authorList>
    </citation>
    <scope>NUCLEOTIDE SEQUENCE [LARGE SCALE GENOMIC DNA]</scope>
    <source>
        <strain evidence="2 3">PJ7</strain>
    </source>
</reference>
<dbReference type="Pfam" id="PF24969">
    <property type="entry name" value="LRR_15"/>
    <property type="match status" value="1"/>
</dbReference>
<organism evidence="2 3">
    <name type="scientific">Colletotrichum fioriniae PJ7</name>
    <dbReference type="NCBI Taxonomy" id="1445577"/>
    <lineage>
        <taxon>Eukaryota</taxon>
        <taxon>Fungi</taxon>
        <taxon>Dikarya</taxon>
        <taxon>Ascomycota</taxon>
        <taxon>Pezizomycotina</taxon>
        <taxon>Sordariomycetes</taxon>
        <taxon>Hypocreomycetidae</taxon>
        <taxon>Glomerellales</taxon>
        <taxon>Glomerellaceae</taxon>
        <taxon>Colletotrichum</taxon>
        <taxon>Colletotrichum acutatum species complex</taxon>
    </lineage>
</organism>
<dbReference type="HOGENOM" id="CLU_544012_0_0_1"/>
<protein>
    <recommendedName>
        <fullName evidence="1">Leucine-rich repeat domain-containing protein</fullName>
    </recommendedName>
</protein>